<dbReference type="Pfam" id="PF13517">
    <property type="entry name" value="FG-GAP_3"/>
    <property type="match status" value="2"/>
</dbReference>
<dbReference type="PROSITE" id="PS51257">
    <property type="entry name" value="PROKAR_LIPOPROTEIN"/>
    <property type="match status" value="1"/>
</dbReference>
<dbReference type="EMBL" id="JBHUOK010000004">
    <property type="protein sequence ID" value="MFD2788704.1"/>
    <property type="molecule type" value="Genomic_DNA"/>
</dbReference>
<dbReference type="Gene3D" id="2.130.10.130">
    <property type="entry name" value="Integrin alpha, N-terminal"/>
    <property type="match status" value="2"/>
</dbReference>
<comment type="caution">
    <text evidence="2">The sequence shown here is derived from an EMBL/GenBank/DDBJ whole genome shotgun (WGS) entry which is preliminary data.</text>
</comment>
<evidence type="ECO:0000313" key="3">
    <source>
        <dbReference type="Proteomes" id="UP001597532"/>
    </source>
</evidence>
<dbReference type="RefSeq" id="WP_251806894.1">
    <property type="nucleotide sequence ID" value="NZ_CP166679.1"/>
</dbReference>
<keyword evidence="1" id="KW-0732">Signal</keyword>
<proteinExistence type="predicted"/>
<protein>
    <submittedName>
        <fullName evidence="2">FG-GAP repeat domain-containing protein</fullName>
    </submittedName>
</protein>
<accession>A0ABW5VC62</accession>
<reference evidence="3" key="1">
    <citation type="journal article" date="2019" name="Int. J. Syst. Evol. Microbiol.">
        <title>The Global Catalogue of Microorganisms (GCM) 10K type strain sequencing project: providing services to taxonomists for standard genome sequencing and annotation.</title>
        <authorList>
            <consortium name="The Broad Institute Genomics Platform"/>
            <consortium name="The Broad Institute Genome Sequencing Center for Infectious Disease"/>
            <person name="Wu L."/>
            <person name="Ma J."/>
        </authorList>
    </citation>
    <scope>NUCLEOTIDE SEQUENCE [LARGE SCALE GENOMIC DNA]</scope>
    <source>
        <strain evidence="3">KCTC 52924</strain>
    </source>
</reference>
<organism evidence="2 3">
    <name type="scientific">Arenibacter antarcticus</name>
    <dbReference type="NCBI Taxonomy" id="2040469"/>
    <lineage>
        <taxon>Bacteria</taxon>
        <taxon>Pseudomonadati</taxon>
        <taxon>Bacteroidota</taxon>
        <taxon>Flavobacteriia</taxon>
        <taxon>Flavobacteriales</taxon>
        <taxon>Flavobacteriaceae</taxon>
        <taxon>Arenibacter</taxon>
    </lineage>
</organism>
<gene>
    <name evidence="2" type="ORF">ACFS1K_02905</name>
</gene>
<dbReference type="SUPFAM" id="SSF69318">
    <property type="entry name" value="Integrin alpha N-terminal domain"/>
    <property type="match status" value="2"/>
</dbReference>
<dbReference type="InterPro" id="IPR028994">
    <property type="entry name" value="Integrin_alpha_N"/>
</dbReference>
<keyword evidence="3" id="KW-1185">Reference proteome</keyword>
<sequence length="669" mass="74676">MFSKKSVIIGTVIISSLVSCSTDPSNKPVSSNNNNGIQKLEFNNPGLLVDLDVGFKSVPMPMDFDGDGDLDLLVSQSGSYVESGVFYYENISGNVDMPIFRYGERVSTERFRLGYDGKCFEVSEVDGQYHVLTPDKTNDQLLMYADVPENVFWKRVTLQIPATGHIQDTKYNTWKLIDFDDDSIYDLMCGLSSKYGDYLLFFRNNGSNESPQYEAPQKVLTASGEPIGHHLYLEVPLADYDHDGDLDYIAISDFSTIIYFKNKGNSKKYSYQEGQLLKYKDEPIQLYSLYGNATRLRAVDLNQDGFVDILAGDEDGKVSFLKNTGKIVDGIPEFLPPRFLQQEAKFVDVGALATPRVYDWDGDGLQDIISGNGAGDICFIKNLGGYLPKWDAPKPLEVAGVPIRIIPTEALPNTEEPHWGYTTIDVGDWDGDGLADILVNDHNGNIVWLKNIGSRKAPKLCKPKPIEVEWEGESQKPAWTPGVSVGKELLAPWRTSPFIMDVNQDGLNDLVMLDYEGYLVVYPRIKEGGSLKLGHPMRNFVFPDGNPILLNQLSGSSHGRLKITFADWDGDGLEDLVFSSKPAVDWMKNMGTKDGKMVLQYMGRVVSKTLMGHTDGPVVSDFNNDGVPDLLVGTETGVLYYWERPNHEITTTMTTTGKQQPAKYKYFKR</sequence>
<evidence type="ECO:0000313" key="2">
    <source>
        <dbReference type="EMBL" id="MFD2788704.1"/>
    </source>
</evidence>
<dbReference type="PANTHER" id="PTHR44103">
    <property type="entry name" value="PROPROTEIN CONVERTASE P"/>
    <property type="match status" value="1"/>
</dbReference>
<evidence type="ECO:0000256" key="1">
    <source>
        <dbReference type="ARBA" id="ARBA00022729"/>
    </source>
</evidence>
<dbReference type="PANTHER" id="PTHR44103:SF1">
    <property type="entry name" value="PROPROTEIN CONVERTASE P"/>
    <property type="match status" value="1"/>
</dbReference>
<name>A0ABW5VC62_9FLAO</name>
<dbReference type="Proteomes" id="UP001597532">
    <property type="component" value="Unassembled WGS sequence"/>
</dbReference>
<dbReference type="InterPro" id="IPR013517">
    <property type="entry name" value="FG-GAP"/>
</dbReference>